<dbReference type="SUPFAM" id="SSF51905">
    <property type="entry name" value="FAD/NAD(P)-binding domain"/>
    <property type="match status" value="2"/>
</dbReference>
<dbReference type="InterPro" id="IPR000960">
    <property type="entry name" value="Flavin_mOase"/>
</dbReference>
<evidence type="ECO:0000313" key="6">
    <source>
        <dbReference type="EMBL" id="MBB5156454.1"/>
    </source>
</evidence>
<comment type="similarity">
    <text evidence="1">Belongs to the FAD-binding monooxygenase family.</text>
</comment>
<evidence type="ECO:0000313" key="7">
    <source>
        <dbReference type="Proteomes" id="UP000584374"/>
    </source>
</evidence>
<dbReference type="InterPro" id="IPR036188">
    <property type="entry name" value="FAD/NAD-bd_sf"/>
</dbReference>
<reference evidence="6 7" key="1">
    <citation type="submission" date="2020-08" db="EMBL/GenBank/DDBJ databases">
        <title>Sequencing the genomes of 1000 actinobacteria strains.</title>
        <authorList>
            <person name="Klenk H.-P."/>
        </authorList>
    </citation>
    <scope>NUCLEOTIDE SEQUENCE [LARGE SCALE GENOMIC DNA]</scope>
    <source>
        <strain evidence="6 7">DSM 45584</strain>
    </source>
</reference>
<dbReference type="InterPro" id="IPR051209">
    <property type="entry name" value="FAD-bind_Monooxygenase_sf"/>
</dbReference>
<dbReference type="GO" id="GO:0018667">
    <property type="term" value="F:cyclohexanone monooxygenase activity"/>
    <property type="evidence" value="ECO:0007669"/>
    <property type="project" value="UniProtKB-EC"/>
</dbReference>
<dbReference type="Pfam" id="PF00743">
    <property type="entry name" value="FMO-like"/>
    <property type="match status" value="1"/>
</dbReference>
<sequence>MTVRTEVLIIGAGMSGIAQAVELAKSGTDFLVLEKAHDIGGTWRDNTYPGAACDVESHLYSYSYDQNPFWSSAFAGQREILDYLRGIARRRGLLPRIRLGTEVTGARWDDDAGEWTVSTAEGPTYVSRFLVLGVGGLHAPRTPDLPGAETFRGEIWHSARWNHDVELTGKRVALVGVGASGVQIVPELADTASSLTIFQRTAPWVLPKADAPVPAWRQRLFRRFPLAQSLHRLRIYLRREQRGIGFHHRPEALRSAEPLVRRHIESHIDDPQLRDKLVPAYRLGCKRVLFSNAYYPALNRPHVHVVNASPVALRPDAVVDEAGHEHKTDVIVFATGFDLVGSFDRITIEGTGGRLLKDAWRTGPYAYNGVAVPGFPNMFILLGPTSVVAYTGVVANIEAQTRYVVRAIRATRSAGARALVVRPEAAQRFQHEIRTRFQRTVWHTGGCQSWYKNGSASGTVLWPDSTLRYRMLLRTLHRNDFHFIPARAGTPRTPNPTTPHADRHPDNPRNPSPISMK</sequence>
<evidence type="ECO:0000256" key="2">
    <source>
        <dbReference type="ARBA" id="ARBA00022630"/>
    </source>
</evidence>
<dbReference type="GO" id="GO:0050661">
    <property type="term" value="F:NADP binding"/>
    <property type="evidence" value="ECO:0007669"/>
    <property type="project" value="InterPro"/>
</dbReference>
<dbReference type="PANTHER" id="PTHR42877:SF4">
    <property type="entry name" value="FAD_NAD(P)-BINDING DOMAIN-CONTAINING PROTEIN-RELATED"/>
    <property type="match status" value="1"/>
</dbReference>
<protein>
    <submittedName>
        <fullName evidence="6">Cyclohexanone monooxygenase</fullName>
        <ecNumber evidence="6">1.14.13.22</ecNumber>
    </submittedName>
</protein>
<name>A0A840Q718_9PSEU</name>
<dbReference type="Gene3D" id="3.50.50.60">
    <property type="entry name" value="FAD/NAD(P)-binding domain"/>
    <property type="match status" value="2"/>
</dbReference>
<dbReference type="RefSeq" id="WP_184727594.1">
    <property type="nucleotide sequence ID" value="NZ_JACHIW010000001.1"/>
</dbReference>
<evidence type="ECO:0000256" key="3">
    <source>
        <dbReference type="ARBA" id="ARBA00022827"/>
    </source>
</evidence>
<dbReference type="InterPro" id="IPR020946">
    <property type="entry name" value="Flavin_mOase-like"/>
</dbReference>
<accession>A0A840Q718</accession>
<gene>
    <name evidence="6" type="ORF">BJ970_003988</name>
</gene>
<dbReference type="GO" id="GO:0004499">
    <property type="term" value="F:N,N-dimethylaniline monooxygenase activity"/>
    <property type="evidence" value="ECO:0007669"/>
    <property type="project" value="InterPro"/>
</dbReference>
<keyword evidence="6" id="KW-0503">Monooxygenase</keyword>
<proteinExistence type="inferred from homology"/>
<evidence type="ECO:0000256" key="1">
    <source>
        <dbReference type="ARBA" id="ARBA00010139"/>
    </source>
</evidence>
<keyword evidence="4 6" id="KW-0560">Oxidoreductase</keyword>
<dbReference type="GO" id="GO:0050660">
    <property type="term" value="F:flavin adenine dinucleotide binding"/>
    <property type="evidence" value="ECO:0007669"/>
    <property type="project" value="InterPro"/>
</dbReference>
<keyword evidence="3" id="KW-0274">FAD</keyword>
<dbReference type="PRINTS" id="PR00370">
    <property type="entry name" value="FMOXYGENASE"/>
</dbReference>
<organism evidence="6 7">
    <name type="scientific">Saccharopolyspora phatthalungensis</name>
    <dbReference type="NCBI Taxonomy" id="664693"/>
    <lineage>
        <taxon>Bacteria</taxon>
        <taxon>Bacillati</taxon>
        <taxon>Actinomycetota</taxon>
        <taxon>Actinomycetes</taxon>
        <taxon>Pseudonocardiales</taxon>
        <taxon>Pseudonocardiaceae</taxon>
        <taxon>Saccharopolyspora</taxon>
    </lineage>
</organism>
<comment type="caution">
    <text evidence="6">The sequence shown here is derived from an EMBL/GenBank/DDBJ whole genome shotgun (WGS) entry which is preliminary data.</text>
</comment>
<dbReference type="EC" id="1.14.13.22" evidence="6"/>
<keyword evidence="7" id="KW-1185">Reference proteome</keyword>
<evidence type="ECO:0000256" key="4">
    <source>
        <dbReference type="ARBA" id="ARBA00023002"/>
    </source>
</evidence>
<feature type="region of interest" description="Disordered" evidence="5">
    <location>
        <begin position="484"/>
        <end position="517"/>
    </location>
</feature>
<dbReference type="EMBL" id="JACHIW010000001">
    <property type="protein sequence ID" value="MBB5156454.1"/>
    <property type="molecule type" value="Genomic_DNA"/>
</dbReference>
<evidence type="ECO:0000256" key="5">
    <source>
        <dbReference type="SAM" id="MobiDB-lite"/>
    </source>
</evidence>
<dbReference type="Proteomes" id="UP000584374">
    <property type="component" value="Unassembled WGS sequence"/>
</dbReference>
<dbReference type="AlphaFoldDB" id="A0A840Q718"/>
<dbReference type="PANTHER" id="PTHR42877">
    <property type="entry name" value="L-ORNITHINE N(5)-MONOOXYGENASE-RELATED"/>
    <property type="match status" value="1"/>
</dbReference>
<keyword evidence="2" id="KW-0285">Flavoprotein</keyword>